<evidence type="ECO:0000259" key="26">
    <source>
        <dbReference type="PROSITE" id="PS51727"/>
    </source>
</evidence>
<dbReference type="PROSITE" id="PS01357">
    <property type="entry name" value="ZF_ZZ_1"/>
    <property type="match status" value="1"/>
</dbReference>
<feature type="compositionally biased region" description="Basic residues" evidence="21">
    <location>
        <begin position="1443"/>
        <end position="1453"/>
    </location>
</feature>
<dbReference type="Gene3D" id="3.30.40.10">
    <property type="entry name" value="Zinc/RING finger domain, C3HC4 (zinc finger)"/>
    <property type="match status" value="1"/>
</dbReference>
<feature type="compositionally biased region" description="Low complexity" evidence="21">
    <location>
        <begin position="439"/>
        <end position="457"/>
    </location>
</feature>
<dbReference type="CDD" id="cd15802">
    <property type="entry name" value="RING_CBP-p300"/>
    <property type="match status" value="1"/>
</dbReference>
<evidence type="ECO:0000256" key="19">
    <source>
        <dbReference type="PROSITE-ProRule" id="PRU00203"/>
    </source>
</evidence>
<dbReference type="SUPFAM" id="SSF47040">
    <property type="entry name" value="Kix domain of CBP (creb binding protein)"/>
    <property type="match status" value="1"/>
</dbReference>
<dbReference type="GO" id="GO:0005739">
    <property type="term" value="C:mitochondrion"/>
    <property type="evidence" value="ECO:0007669"/>
    <property type="project" value="UniProtKB-SubCell"/>
</dbReference>
<feature type="compositionally biased region" description="Polar residues" evidence="21">
    <location>
        <begin position="102"/>
        <end position="124"/>
    </location>
</feature>
<dbReference type="Pfam" id="PF23570">
    <property type="entry name" value="PHD_P300"/>
    <property type="match status" value="1"/>
</dbReference>
<evidence type="ECO:0000259" key="23">
    <source>
        <dbReference type="PROSITE" id="PS50134"/>
    </source>
</evidence>
<feature type="compositionally biased region" description="Pro residues" evidence="21">
    <location>
        <begin position="805"/>
        <end position="831"/>
    </location>
</feature>
<dbReference type="PROSITE" id="PS50134">
    <property type="entry name" value="ZF_TAZ"/>
    <property type="match status" value="2"/>
</dbReference>
<dbReference type="InterPro" id="IPR031162">
    <property type="entry name" value="CBP_P300_HAT"/>
</dbReference>
<reference evidence="27" key="2">
    <citation type="submission" date="2025-08" db="UniProtKB">
        <authorList>
            <consortium name="Ensembl"/>
        </authorList>
    </citation>
    <scope>IDENTIFICATION</scope>
</reference>
<proteinExistence type="inferred from homology"/>
<keyword evidence="12" id="KW-0805">Transcription regulation</keyword>
<dbReference type="InterPro" id="IPR013178">
    <property type="entry name" value="Histone_AcTrfase_Rtt109/CBP"/>
</dbReference>
<dbReference type="InterPro" id="IPR036890">
    <property type="entry name" value="HATPase_C_sf"/>
</dbReference>
<dbReference type="Pfam" id="PF08214">
    <property type="entry name" value="HAT_KAT11"/>
    <property type="match status" value="1"/>
</dbReference>
<feature type="compositionally biased region" description="Polar residues" evidence="21">
    <location>
        <begin position="1871"/>
        <end position="1885"/>
    </location>
</feature>
<keyword evidence="28" id="KW-1185">Reference proteome</keyword>
<accession>A0A087Y1I7</accession>
<feature type="compositionally biased region" description="Low complexity" evidence="21">
    <location>
        <begin position="486"/>
        <end position="496"/>
    </location>
</feature>
<evidence type="ECO:0000256" key="11">
    <source>
        <dbReference type="ARBA" id="ARBA00022840"/>
    </source>
</evidence>
<dbReference type="Pfam" id="PF00183">
    <property type="entry name" value="HSP90"/>
    <property type="match status" value="1"/>
</dbReference>
<dbReference type="GeneTree" id="ENSGT00940000155364"/>
<feature type="compositionally biased region" description="Low complexity" evidence="21">
    <location>
        <begin position="1951"/>
        <end position="1967"/>
    </location>
</feature>
<dbReference type="Gene3D" id="3.30.60.90">
    <property type="match status" value="1"/>
</dbReference>
<evidence type="ECO:0000313" key="28">
    <source>
        <dbReference type="Proteomes" id="UP000028760"/>
    </source>
</evidence>
<dbReference type="InterPro" id="IPR037196">
    <property type="entry name" value="HSP90_C"/>
</dbReference>
<evidence type="ECO:0000259" key="25">
    <source>
        <dbReference type="PROSITE" id="PS50952"/>
    </source>
</evidence>
<feature type="domain" description="CBP/p300-type HAT" evidence="26">
    <location>
        <begin position="1198"/>
        <end position="1558"/>
    </location>
</feature>
<dbReference type="Gene3D" id="3.30.230.80">
    <property type="match status" value="1"/>
</dbReference>
<feature type="compositionally biased region" description="Polar residues" evidence="21">
    <location>
        <begin position="1930"/>
        <end position="1939"/>
    </location>
</feature>
<feature type="domain" description="KIX" evidence="25">
    <location>
        <begin position="524"/>
        <end position="603"/>
    </location>
</feature>
<keyword evidence="13 18" id="KW-0103">Bromodomain</keyword>
<evidence type="ECO:0000256" key="7">
    <source>
        <dbReference type="ARBA" id="ARBA00022737"/>
    </source>
</evidence>
<feature type="zinc finger region" description="TAZ-type" evidence="19">
    <location>
        <begin position="288"/>
        <end position="374"/>
    </location>
</feature>
<dbReference type="Proteomes" id="UP000028760">
    <property type="component" value="Unassembled WGS sequence"/>
</dbReference>
<dbReference type="SMART" id="SM00551">
    <property type="entry name" value="ZnF_TAZ"/>
    <property type="match status" value="2"/>
</dbReference>
<dbReference type="Pfam" id="PF02135">
    <property type="entry name" value="zf-TAZ"/>
    <property type="match status" value="2"/>
</dbReference>
<dbReference type="PRINTS" id="PR00503">
    <property type="entry name" value="BROMODOMAIN"/>
</dbReference>
<keyword evidence="9 20" id="KW-0863">Zinc-finger</keyword>
<feature type="domain" description="Bromo" evidence="22">
    <location>
        <begin position="978"/>
        <end position="1050"/>
    </location>
</feature>
<evidence type="ECO:0000256" key="4">
    <source>
        <dbReference type="ARBA" id="ARBA00022481"/>
    </source>
</evidence>
<dbReference type="InterPro" id="IPR036427">
    <property type="entry name" value="Bromodomain-like_sf"/>
</dbReference>
<evidence type="ECO:0000259" key="22">
    <source>
        <dbReference type="PROSITE" id="PS50014"/>
    </source>
</evidence>
<keyword evidence="4" id="KW-0488">Methylation</keyword>
<dbReference type="GO" id="GO:0140662">
    <property type="term" value="F:ATP-dependent protein folding chaperone"/>
    <property type="evidence" value="ECO:0007669"/>
    <property type="project" value="InterPro"/>
</dbReference>
<dbReference type="EC" id="2.3.1.48" evidence="3"/>
<dbReference type="InterPro" id="IPR010303">
    <property type="entry name" value="RING_CBP-p300"/>
</dbReference>
<dbReference type="GO" id="GO:0003713">
    <property type="term" value="F:transcription coactivator activity"/>
    <property type="evidence" value="ECO:0007669"/>
    <property type="project" value="TreeGrafter"/>
</dbReference>
<dbReference type="InterPro" id="IPR035898">
    <property type="entry name" value="TAZ_dom_sf"/>
</dbReference>
<feature type="compositionally biased region" description="Low complexity" evidence="21">
    <location>
        <begin position="133"/>
        <end position="142"/>
    </location>
</feature>
<dbReference type="Pfam" id="PF00439">
    <property type="entry name" value="Bromodomain"/>
    <property type="match status" value="1"/>
</dbReference>
<dbReference type="GO" id="GO:0000123">
    <property type="term" value="C:histone acetyltransferase complex"/>
    <property type="evidence" value="ECO:0007669"/>
    <property type="project" value="TreeGrafter"/>
</dbReference>
<dbReference type="SUPFAM" id="SSF57850">
    <property type="entry name" value="RING/U-box"/>
    <property type="match status" value="1"/>
</dbReference>
<dbReference type="InterPro" id="IPR013083">
    <property type="entry name" value="Znf_RING/FYVE/PHD"/>
</dbReference>
<feature type="region of interest" description="Disordered" evidence="21">
    <location>
        <begin position="93"/>
        <end position="175"/>
    </location>
</feature>
<comment type="similarity">
    <text evidence="2">Belongs to the heat shock protein 90 family.</text>
</comment>
<dbReference type="SUPFAM" id="SSF110942">
    <property type="entry name" value="HSP90 C-terminal domain"/>
    <property type="match status" value="1"/>
</dbReference>
<keyword evidence="14" id="KW-0804">Transcription</keyword>
<dbReference type="GO" id="GO:0008270">
    <property type="term" value="F:zinc ion binding"/>
    <property type="evidence" value="ECO:0007669"/>
    <property type="project" value="UniProtKB-KW"/>
</dbReference>
<feature type="compositionally biased region" description="Polar residues" evidence="21">
    <location>
        <begin position="458"/>
        <end position="471"/>
    </location>
</feature>
<keyword evidence="11" id="KW-0067">ATP-binding</keyword>
<evidence type="ECO:0000256" key="13">
    <source>
        <dbReference type="ARBA" id="ARBA00023117"/>
    </source>
</evidence>
<dbReference type="CDD" id="cd16927">
    <property type="entry name" value="HATPase_Hsp90-like"/>
    <property type="match status" value="1"/>
</dbReference>
<dbReference type="Pfam" id="PF00569">
    <property type="entry name" value="ZZ"/>
    <property type="match status" value="1"/>
</dbReference>
<feature type="compositionally biased region" description="Gly residues" evidence="21">
    <location>
        <begin position="164"/>
        <end position="174"/>
    </location>
</feature>
<evidence type="ECO:0000256" key="14">
    <source>
        <dbReference type="ARBA" id="ARBA00023163"/>
    </source>
</evidence>
<dbReference type="SMART" id="SM01250">
    <property type="entry name" value="KAT11"/>
    <property type="match status" value="1"/>
</dbReference>
<dbReference type="PROSITE" id="PS00633">
    <property type="entry name" value="BROMODOMAIN_1"/>
    <property type="match status" value="1"/>
</dbReference>
<dbReference type="CDD" id="cd05495">
    <property type="entry name" value="Bromo_cbp_like"/>
    <property type="match status" value="1"/>
</dbReference>
<dbReference type="GO" id="GO:0005667">
    <property type="term" value="C:transcription regulator complex"/>
    <property type="evidence" value="ECO:0007669"/>
    <property type="project" value="TreeGrafter"/>
</dbReference>
<comment type="subcellular location">
    <subcellularLocation>
        <location evidence="1">Nucleus</location>
    </subcellularLocation>
</comment>
<dbReference type="SMART" id="SM00291">
    <property type="entry name" value="ZnF_ZZ"/>
    <property type="match status" value="1"/>
</dbReference>
<dbReference type="Gene3D" id="1.10.246.20">
    <property type="entry name" value="Coactivator CBP, KIX domain"/>
    <property type="match status" value="1"/>
</dbReference>
<feature type="region of interest" description="Disordered" evidence="21">
    <location>
        <begin position="1731"/>
        <end position="1857"/>
    </location>
</feature>
<dbReference type="SUPFAM" id="SSF55874">
    <property type="entry name" value="ATPase domain of HSP90 chaperone/DNA topoisomerase II/histidine kinase"/>
    <property type="match status" value="2"/>
</dbReference>
<dbReference type="Ensembl" id="ENSPFOT00000011907.2">
    <property type="protein sequence ID" value="ENSPFOP00000011890.1"/>
    <property type="gene ID" value="ENSPFOG00000011580.2"/>
</dbReference>
<dbReference type="InterPro" id="IPR038547">
    <property type="entry name" value="RING_CBP-p300_sf"/>
</dbReference>
<dbReference type="GO" id="GO:0004402">
    <property type="term" value="F:histone acetyltransferase activity"/>
    <property type="evidence" value="ECO:0007669"/>
    <property type="project" value="InterPro"/>
</dbReference>
<feature type="compositionally biased region" description="Polar residues" evidence="21">
    <location>
        <begin position="752"/>
        <end position="762"/>
    </location>
</feature>
<evidence type="ECO:0000256" key="12">
    <source>
        <dbReference type="ARBA" id="ARBA00023015"/>
    </source>
</evidence>
<feature type="compositionally biased region" description="Polar residues" evidence="21">
    <location>
        <begin position="406"/>
        <end position="419"/>
    </location>
</feature>
<dbReference type="InterPro" id="IPR036529">
    <property type="entry name" value="KIX_dom_sf"/>
</dbReference>
<dbReference type="InterPro" id="IPR003101">
    <property type="entry name" value="KIX_dom"/>
</dbReference>
<feature type="compositionally biased region" description="Polar residues" evidence="21">
    <location>
        <begin position="1906"/>
        <end position="1916"/>
    </location>
</feature>
<evidence type="ECO:0000256" key="18">
    <source>
        <dbReference type="PROSITE-ProRule" id="PRU00035"/>
    </source>
</evidence>
<dbReference type="HAMAP" id="MF_00505">
    <property type="entry name" value="HSP90"/>
    <property type="match status" value="1"/>
</dbReference>
<reference evidence="28" key="1">
    <citation type="submission" date="2013-10" db="EMBL/GenBank/DDBJ databases">
        <authorList>
            <person name="Schartl M."/>
            <person name="Warren W."/>
        </authorList>
    </citation>
    <scope>NUCLEOTIDE SEQUENCE [LARGE SCALE GENOMIC DNA]</scope>
    <source>
        <strain evidence="28">female</strain>
    </source>
</reference>
<feature type="region of interest" description="Disordered" evidence="21">
    <location>
        <begin position="1430"/>
        <end position="1472"/>
    </location>
</feature>
<dbReference type="Gene3D" id="3.40.50.11260">
    <property type="match status" value="1"/>
</dbReference>
<keyword evidence="7" id="KW-0677">Repeat</keyword>
<dbReference type="SUPFAM" id="SSF47370">
    <property type="entry name" value="Bromodomain"/>
    <property type="match status" value="1"/>
</dbReference>
<dbReference type="InterPro" id="IPR018359">
    <property type="entry name" value="Bromodomain_CS"/>
</dbReference>
<dbReference type="GO" id="GO:0031490">
    <property type="term" value="F:chromatin DNA binding"/>
    <property type="evidence" value="ECO:0007669"/>
    <property type="project" value="TreeGrafter"/>
</dbReference>
<feature type="zinc finger region" description="TAZ-type" evidence="19">
    <location>
        <begin position="1623"/>
        <end position="1704"/>
    </location>
</feature>
<dbReference type="PRINTS" id="PR00775">
    <property type="entry name" value="HEATSHOCK90"/>
</dbReference>
<dbReference type="GO" id="GO:0048511">
    <property type="term" value="P:rhythmic process"/>
    <property type="evidence" value="ECO:0007669"/>
    <property type="project" value="UniProtKB-KW"/>
</dbReference>
<dbReference type="Gene3D" id="1.20.920.10">
    <property type="entry name" value="Bromodomain-like"/>
    <property type="match status" value="1"/>
</dbReference>
<feature type="region of interest" description="Disordered" evidence="21">
    <location>
        <begin position="1871"/>
        <end position="1991"/>
    </location>
</feature>
<feature type="compositionally biased region" description="Acidic residues" evidence="21">
    <location>
        <begin position="889"/>
        <end position="899"/>
    </location>
</feature>
<dbReference type="PROSITE" id="PS50952">
    <property type="entry name" value="KIX"/>
    <property type="match status" value="1"/>
</dbReference>
<evidence type="ECO:0000256" key="5">
    <source>
        <dbReference type="ARBA" id="ARBA00022679"/>
    </source>
</evidence>
<feature type="compositionally biased region" description="Low complexity" evidence="21">
    <location>
        <begin position="1744"/>
        <end position="1757"/>
    </location>
</feature>
<dbReference type="PROSITE" id="PS50014">
    <property type="entry name" value="BROMODOMAIN_2"/>
    <property type="match status" value="1"/>
</dbReference>
<feature type="compositionally biased region" description="Low complexity" evidence="21">
    <location>
        <begin position="1888"/>
        <end position="1905"/>
    </location>
</feature>
<evidence type="ECO:0000256" key="1">
    <source>
        <dbReference type="ARBA" id="ARBA00004123"/>
    </source>
</evidence>
<evidence type="ECO:0000313" key="27">
    <source>
        <dbReference type="Ensembl" id="ENSPFOP00000011890.1"/>
    </source>
</evidence>
<dbReference type="InterPro" id="IPR000433">
    <property type="entry name" value="Znf_ZZ"/>
</dbReference>
<dbReference type="GO" id="GO:0140297">
    <property type="term" value="F:DNA-binding transcription factor binding"/>
    <property type="evidence" value="ECO:0007669"/>
    <property type="project" value="UniProtKB-ARBA"/>
</dbReference>
<feature type="domain" description="TAZ-type" evidence="23">
    <location>
        <begin position="1623"/>
        <end position="1704"/>
    </location>
</feature>
<feature type="domain" description="ZZ-type" evidence="24">
    <location>
        <begin position="1560"/>
        <end position="1608"/>
    </location>
</feature>
<evidence type="ECO:0000256" key="16">
    <source>
        <dbReference type="ARBA" id="ARBA00023242"/>
    </source>
</evidence>
<dbReference type="PANTHER" id="PTHR13808">
    <property type="entry name" value="CBP/P300-RELATED"/>
    <property type="match status" value="1"/>
</dbReference>
<dbReference type="InterPro" id="IPR020568">
    <property type="entry name" value="Ribosomal_Su5_D2-typ_SF"/>
</dbReference>
<keyword evidence="10 19" id="KW-0862">Zinc</keyword>
<feature type="region of interest" description="Disordered" evidence="21">
    <location>
        <begin position="752"/>
        <end position="917"/>
    </location>
</feature>
<name>A0A087Y1I7_POEFO</name>
<dbReference type="Gene3D" id="1.20.1020.10">
    <property type="entry name" value="TAZ domain"/>
    <property type="match status" value="2"/>
</dbReference>
<keyword evidence="15" id="KW-0143">Chaperone</keyword>
<dbReference type="GO" id="GO:0016887">
    <property type="term" value="F:ATP hydrolysis activity"/>
    <property type="evidence" value="ECO:0007669"/>
    <property type="project" value="InterPro"/>
</dbReference>
<keyword evidence="5" id="KW-0808">Transferase</keyword>
<feature type="region of interest" description="Disordered" evidence="21">
    <location>
        <begin position="24"/>
        <end position="47"/>
    </location>
</feature>
<dbReference type="InterPro" id="IPR056484">
    <property type="entry name" value="PHD_P300"/>
</dbReference>
<dbReference type="GO" id="GO:0045944">
    <property type="term" value="P:positive regulation of transcription by RNA polymerase II"/>
    <property type="evidence" value="ECO:0007669"/>
    <property type="project" value="TreeGrafter"/>
</dbReference>
<sequence length="2736" mass="302654">MLNNKLNLVSLLDLENDLPDELILNGESGNGPSANCGPSGVPPGLNSAIPDAASKHKQLSELLRPGSSSILGGALNSGSPQQGGMVASQLGAVLGKGPLGQGSPNHQSPQGQKGVSTGQTMLNSGQGHGVMGQVGQVMNGAMGPAGRGRPGPGMQYQGQAMQGTQGGAGPGVGGSVLAETLTQGGPQMGAPHTMNAQQAGNMNKVSMVMSGAPFGQQYGQAGVQQMGTAGVNAQQLQNKTALSNNLPPFPADLKGAGNVPNMAQMQQQVASMGMVPGAGGVSGGPTADPEKRKLIQQQLVLLLHAHKCQRREQANGEVRACTLPHCRTMKNVLNHMTHCQAGKSCQVAHCASSRQIISHWKNCTRHDCPVCLPLKNASDKRNQQPMLSSPGASLQNAISTVGPGQPSATAINSAPTHIDPSSMQRAYAALGLPYGNHSPAQVQGQGPAQQNPQAHQQLRNMNPLGTNQMNQMAGGLGSHSSDQTGLLSDSPLPSSLNNRQLLPDGSEVEGMGNLPAATPLSATGVRKAWHEHVTQGLRSHLVHKLVQAIFPTPDPAALKDRRMENLVAYARKVEGDMYESANSRDEYYHFLAEKIYKIQKELEEKRRSRLQKQPIMVGAPGPQQPGMAQTNSMGPAQAVRPPRISQFNPMAMQNAQMPQAPMGARAPSPMSHPQQMNMNSVMGMSPSRMPPNQGMMGNHANSMSQPAAQGQYLQQGQYPGAAGGAMNVNIGMGQTMPQAAVAQQQQTSNLPLNALGSQLPSGPTTQPARGTPPPAPTQAQVPPQPSTPGSAVGPPSTPTHIPSSLPRPPAAMSTPPDPSQPLTPLQPPSEPPSQMQQPTSVQPQHPSTPLSQAAAGIDNRVPTPGSVAELSSQQALPDMSSSEVKSEVKEEEEEEEEEDSKSGKKQNDVKMEDDETKPSLVKSLLSYNRRRYRPCYSPPLIIYIGNDCNNKKYSGLKMSNRAQELRQALMPTLEALYRQDPESLPFRQPVDPMVLGIPDYFDIVKNPIDLSTIKRKLDTGQYQEPWQYVDDIWLMFNNAWLYNRKTSRVYKYCTKLAEVFEAEIDPVMQGLGYCCGRKYEFSPQTLCCYGKQLCTISRDSTYYSYQNRYHYCEKCFNEIQGNSVNLGDDPAQPQTKISKDQFEKKKNDTLDPEPFVECKDCGRKMHQICVLHYDVIWPSGFVCDNCLRKSGKTRKENKFSAKRLQTTRLGTYIEDRVNKYLKRQNHPEAGEVFVRVVASSDKTVDIKPGMKSRFVDPGEMVASFPYRTKALFAFEEIDGVDVCFFGMHVQEYGSDCPFPNTRRVYISYLDSVHFFKPRVLRTAVYHEILIGYLEYVRKLGYVMGHIWACPPSEGDDYIFHCHPPDQKIPKPKRLQEWYRKMLDKAFAERIIHDYKDIFKQATEDRLTSANELPYFEGDFWPNVLENTASSETTEGVQADSKNAKKKNNKKTNKNKSSVSRSSKKKPGMPNVANDLSQKLYATMEKHKEVFFVIHLHSGPVINTLPPIMDPDPLLTCDLMDGRDAFLTLARDKHWEFSSLRRCKWSSMCMLVELHNQGQDRFVYTCNECKHHVETRWHCTVCEDYDMCINCYNTKGHEHQMVKWGLGIDDDSNSQGGEASKSPQESRRLSIQRCIQSLVHACQCRNANCSLASCQKMKRVVQHTKGCKRKTNGGCPVCKQLIALCCYHAKHCQENKCPVPFCLNIKQKLRQQQLQHRLQQAQMMRRRMATMAGRGMPMPSPPTSSAPETPTSVQQPNTPQTPQPMPNHPQQQQPPPGMQAMAAMNQMQRTGMAPQQQPPQLVGPQGMAPMGPQGQQQGPPGFSQLRTHQQLVMQGGSGPMGSVPPMSQMGQPGMGMEGISNHLKQRMLQNQMMKQQMGSPGQANPMSPQPHLLQGQGQPGAHLPGQTMANTLGNQVRSPAPVQSPRPPSQQAPHSGSSPRIQPHPSPQHGALHSSSPHPSLGPMSGSMDQGHMGTPEQSAMLPQLNTPNRGGLSNDMNMVGDTTGDTLERFVEVFPVPGSNYFTWLSVGSRDRTIISCFSQQSFYSTQEVEKEPEEEPLHTIITDTESVQGSFSKHEFQAETKKLLDIVARSLYSEKEVFVRELISNGSDALEKLRHKMITAGGETAPMEIHLQTDGTKGTFTIQDTGVGMNKEELVANLGTIARSGSKVSAHVRQSEPQWRLLWRHLSRTCLVTDVFASFSSSPLASSLQAFLDALQNQAEASSTIIGQFGVGFYSAFMVADRVDVFSRSTEPDAPGYKWSSDGSGLFEIAEASGVQQGTKIVLHLKDDCKEFSSEDRVKEVVTKYSNFVSFPIFLNGRRLNTLQALWMMEPKEISDWQHEEFYRYIAQAYDKPRYTLHYRADAPLNIRSIFYVPDAKPSMFDVSREMGSSVALYSRKVLIQTKATDILPKWLRFLRATAGVVDSEDIPLNLSRELLQESALIRKLRNVLQQRVIRFLLDQSKKDPEKYSKFFEDYGLFMREGIVTTQEQDVKEDIARLLRFESSALPAGQQTNLMEYGSRMKAGTRNIYYLCAPNRHLAEHSPYFEAMKKKDMEVLFCYEQFDELTLLHLREFDKKKLISVETDIVVDHYKEEKFEESKPASERLTQEQADDLMAWMKNVLGPRVTNVKLTPRLDTHPAMITVLEMGAARHFLRTQQLARTAEERAQILQPTLELNAGHDLIKKLHSLKDTNSELAGLLLEQIYDNAMIAAGLNDDPRPMISRLNELLARALEKH</sequence>
<keyword evidence="8" id="KW-0547">Nucleotide-binding</keyword>
<keyword evidence="17" id="KW-0012">Acyltransferase</keyword>
<dbReference type="Pfam" id="PF02172">
    <property type="entry name" value="KIX"/>
    <property type="match status" value="1"/>
</dbReference>
<feature type="compositionally biased region" description="Low complexity" evidence="21">
    <location>
        <begin position="1839"/>
        <end position="1850"/>
    </location>
</feature>
<dbReference type="SUPFAM" id="SSF54211">
    <property type="entry name" value="Ribosomal protein S5 domain 2-like"/>
    <property type="match status" value="1"/>
</dbReference>
<dbReference type="InterPro" id="IPR000197">
    <property type="entry name" value="Znf_TAZ"/>
</dbReference>
<keyword evidence="16" id="KW-0539">Nucleus</keyword>
<dbReference type="InterPro" id="IPR001487">
    <property type="entry name" value="Bromodomain"/>
</dbReference>
<dbReference type="NCBIfam" id="NF003555">
    <property type="entry name" value="PRK05218.1"/>
    <property type="match status" value="1"/>
</dbReference>
<evidence type="ECO:0000256" key="6">
    <source>
        <dbReference type="ARBA" id="ARBA00022723"/>
    </source>
</evidence>
<dbReference type="PROSITE" id="PS51727">
    <property type="entry name" value="CBP_P300_HAT"/>
    <property type="match status" value="1"/>
</dbReference>
<dbReference type="Gene3D" id="3.30.565.10">
    <property type="entry name" value="Histidine kinase-like ATPase, C-terminal domain"/>
    <property type="match status" value="1"/>
</dbReference>
<dbReference type="CDD" id="cd02337">
    <property type="entry name" value="ZZ_CBP"/>
    <property type="match status" value="1"/>
</dbReference>
<keyword evidence="6 19" id="KW-0479">Metal-binding</keyword>
<organism evidence="27 28">
    <name type="scientific">Poecilia formosa</name>
    <name type="common">Amazon molly</name>
    <name type="synonym">Limia formosa</name>
    <dbReference type="NCBI Taxonomy" id="48698"/>
    <lineage>
        <taxon>Eukaryota</taxon>
        <taxon>Metazoa</taxon>
        <taxon>Chordata</taxon>
        <taxon>Craniata</taxon>
        <taxon>Vertebrata</taxon>
        <taxon>Euteleostomi</taxon>
        <taxon>Actinopterygii</taxon>
        <taxon>Neopterygii</taxon>
        <taxon>Teleostei</taxon>
        <taxon>Neoteleostei</taxon>
        <taxon>Acanthomorphata</taxon>
        <taxon>Ovalentaria</taxon>
        <taxon>Atherinomorphae</taxon>
        <taxon>Cyprinodontiformes</taxon>
        <taxon>Poeciliidae</taxon>
        <taxon>Poeciliinae</taxon>
        <taxon>Poecilia</taxon>
    </lineage>
</organism>
<feature type="domain" description="TAZ-type" evidence="23">
    <location>
        <begin position="288"/>
        <end position="374"/>
    </location>
</feature>
<dbReference type="GO" id="GO:0005654">
    <property type="term" value="C:nucleoplasm"/>
    <property type="evidence" value="ECO:0007669"/>
    <property type="project" value="UniProtKB-ARBA"/>
</dbReference>
<evidence type="ECO:0000256" key="21">
    <source>
        <dbReference type="SAM" id="MobiDB-lite"/>
    </source>
</evidence>
<feature type="compositionally biased region" description="Basic and acidic residues" evidence="21">
    <location>
        <begin position="900"/>
        <end position="910"/>
    </location>
</feature>
<dbReference type="CDD" id="cd15647">
    <property type="entry name" value="PHD_CBP"/>
    <property type="match status" value="1"/>
</dbReference>
<feature type="compositionally biased region" description="Low complexity" evidence="21">
    <location>
        <begin position="1777"/>
        <end position="1820"/>
    </location>
</feature>
<dbReference type="GO" id="GO:0005524">
    <property type="term" value="F:ATP binding"/>
    <property type="evidence" value="ECO:0007669"/>
    <property type="project" value="UniProtKB-KW"/>
</dbReference>
<dbReference type="PROSITE" id="PS50135">
    <property type="entry name" value="ZF_ZZ_2"/>
    <property type="match status" value="1"/>
</dbReference>
<evidence type="ECO:0000256" key="9">
    <source>
        <dbReference type="ARBA" id="ARBA00022771"/>
    </source>
</evidence>
<dbReference type="InterPro" id="IPR020575">
    <property type="entry name" value="Hsp90_N"/>
</dbReference>
<evidence type="ECO:0000256" key="8">
    <source>
        <dbReference type="ARBA" id="ARBA00022741"/>
    </source>
</evidence>
<evidence type="ECO:0000256" key="3">
    <source>
        <dbReference type="ARBA" id="ARBA00013184"/>
    </source>
</evidence>
<feature type="region of interest" description="Disordered" evidence="21">
    <location>
        <begin position="400"/>
        <end position="419"/>
    </location>
</feature>
<reference evidence="27" key="3">
    <citation type="submission" date="2025-09" db="UniProtKB">
        <authorList>
            <consortium name="Ensembl"/>
        </authorList>
    </citation>
    <scope>IDENTIFICATION</scope>
</reference>
<feature type="region of interest" description="Disordered" evidence="21">
    <location>
        <begin position="616"/>
        <end position="641"/>
    </location>
</feature>
<protein>
    <recommendedName>
        <fullName evidence="3">histone acetyltransferase</fullName>
        <ecNumber evidence="3">2.3.1.48</ecNumber>
    </recommendedName>
</protein>
<dbReference type="PANTHER" id="PTHR13808:SF56">
    <property type="entry name" value="HISTONE ACETYLTRANSFERASE"/>
    <property type="match status" value="1"/>
</dbReference>
<evidence type="ECO:0000259" key="24">
    <source>
        <dbReference type="PROSITE" id="PS50135"/>
    </source>
</evidence>
<dbReference type="EMBL" id="AYCK01006546">
    <property type="status" value="NOT_ANNOTATED_CDS"/>
    <property type="molecule type" value="Genomic_DNA"/>
</dbReference>
<feature type="compositionally biased region" description="Pro residues" evidence="21">
    <location>
        <begin position="770"/>
        <end position="786"/>
    </location>
</feature>
<dbReference type="Gene3D" id="1.20.120.790">
    <property type="entry name" value="Heat shock protein 90, C-terminal domain"/>
    <property type="match status" value="1"/>
</dbReference>
<evidence type="ECO:0000256" key="15">
    <source>
        <dbReference type="ARBA" id="ARBA00023186"/>
    </source>
</evidence>
<dbReference type="Pfam" id="PF06001">
    <property type="entry name" value="RING_CBP-p300"/>
    <property type="match status" value="1"/>
</dbReference>
<evidence type="ECO:0000256" key="17">
    <source>
        <dbReference type="ARBA" id="ARBA00023315"/>
    </source>
</evidence>
<dbReference type="GO" id="GO:0051082">
    <property type="term" value="F:unfolded protein binding"/>
    <property type="evidence" value="ECO:0007669"/>
    <property type="project" value="InterPro"/>
</dbReference>
<evidence type="ECO:0000256" key="20">
    <source>
        <dbReference type="PROSITE-ProRule" id="PRU00228"/>
    </source>
</evidence>
<dbReference type="InterPro" id="IPR001404">
    <property type="entry name" value="Hsp90_fam"/>
</dbReference>
<evidence type="ECO:0000256" key="2">
    <source>
        <dbReference type="ARBA" id="ARBA00008239"/>
    </source>
</evidence>
<dbReference type="Gene3D" id="2.10.110.40">
    <property type="match status" value="1"/>
</dbReference>
<feature type="compositionally biased region" description="Low complexity" evidence="21">
    <location>
        <begin position="152"/>
        <end position="163"/>
    </location>
</feature>
<dbReference type="SUPFAM" id="SSF57933">
    <property type="entry name" value="TAZ domain"/>
    <property type="match status" value="2"/>
</dbReference>
<dbReference type="SMART" id="SM00297">
    <property type="entry name" value="BROMO"/>
    <property type="match status" value="1"/>
</dbReference>
<evidence type="ECO:0000256" key="10">
    <source>
        <dbReference type="ARBA" id="ARBA00022833"/>
    </source>
</evidence>
<feature type="compositionally biased region" description="Polar residues" evidence="21">
    <location>
        <begin position="841"/>
        <end position="851"/>
    </location>
</feature>
<dbReference type="InterPro" id="IPR043145">
    <property type="entry name" value="Znf_ZZ_sf"/>
</dbReference>
<feature type="compositionally biased region" description="Pro residues" evidence="21">
    <location>
        <begin position="1758"/>
        <end position="1776"/>
    </location>
</feature>
<feature type="region of interest" description="Disordered" evidence="21">
    <location>
        <begin position="434"/>
        <end position="517"/>
    </location>
</feature>